<accession>A0A5M3XYC4</accession>
<keyword evidence="8" id="KW-1133">Transmembrane helix</keyword>
<evidence type="ECO:0000256" key="3">
    <source>
        <dbReference type="ARBA" id="ARBA00022741"/>
    </source>
</evidence>
<dbReference type="PROSITE" id="PS50011">
    <property type="entry name" value="PROTEIN_KINASE_DOM"/>
    <property type="match status" value="1"/>
</dbReference>
<evidence type="ECO:0000256" key="7">
    <source>
        <dbReference type="SAM" id="MobiDB-lite"/>
    </source>
</evidence>
<protein>
    <recommendedName>
        <fullName evidence="9">Protein kinase domain-containing protein</fullName>
    </recommendedName>
</protein>
<feature type="compositionally biased region" description="Polar residues" evidence="7">
    <location>
        <begin position="358"/>
        <end position="385"/>
    </location>
</feature>
<dbReference type="InterPro" id="IPR000719">
    <property type="entry name" value="Prot_kinase_dom"/>
</dbReference>
<evidence type="ECO:0000259" key="9">
    <source>
        <dbReference type="PROSITE" id="PS50011"/>
    </source>
</evidence>
<name>A0A5M3XYC4_9ACTN</name>
<dbReference type="PROSITE" id="PS00108">
    <property type="entry name" value="PROTEIN_KINASE_ST"/>
    <property type="match status" value="1"/>
</dbReference>
<feature type="domain" description="Protein kinase" evidence="9">
    <location>
        <begin position="20"/>
        <end position="271"/>
    </location>
</feature>
<keyword evidence="4" id="KW-0418">Kinase</keyword>
<dbReference type="Pfam" id="PF00069">
    <property type="entry name" value="Pkinase"/>
    <property type="match status" value="1"/>
</dbReference>
<proteinExistence type="predicted"/>
<keyword evidence="3 6" id="KW-0547">Nucleotide-binding</keyword>
<keyword evidence="2" id="KW-0732">Signal</keyword>
<gene>
    <name evidence="10" type="ORF">Aple_088990</name>
</gene>
<dbReference type="GO" id="GO:0004674">
    <property type="term" value="F:protein serine/threonine kinase activity"/>
    <property type="evidence" value="ECO:0007669"/>
    <property type="project" value="TreeGrafter"/>
</dbReference>
<feature type="binding site" evidence="6">
    <location>
        <position position="48"/>
    </location>
    <ligand>
        <name>ATP</name>
        <dbReference type="ChEBI" id="CHEBI:30616"/>
    </ligand>
</feature>
<keyword evidence="11" id="KW-1185">Reference proteome</keyword>
<reference evidence="10 11" key="1">
    <citation type="submission" date="2019-10" db="EMBL/GenBank/DDBJ databases">
        <title>Whole genome shotgun sequence of Acrocarpospora pleiomorpha NBRC 16267.</title>
        <authorList>
            <person name="Ichikawa N."/>
            <person name="Kimura A."/>
            <person name="Kitahashi Y."/>
            <person name="Komaki H."/>
            <person name="Oguchi A."/>
        </authorList>
    </citation>
    <scope>NUCLEOTIDE SEQUENCE [LARGE SCALE GENOMIC DNA]</scope>
    <source>
        <strain evidence="10 11">NBRC 16267</strain>
    </source>
</reference>
<dbReference type="PANTHER" id="PTHR43289:SF34">
    <property type="entry name" value="SERINE_THREONINE-PROTEIN KINASE YBDM-RELATED"/>
    <property type="match status" value="1"/>
</dbReference>
<dbReference type="OrthoDB" id="3915799at2"/>
<feature type="compositionally biased region" description="Low complexity" evidence="7">
    <location>
        <begin position="419"/>
        <end position="440"/>
    </location>
</feature>
<evidence type="ECO:0000256" key="5">
    <source>
        <dbReference type="ARBA" id="ARBA00022840"/>
    </source>
</evidence>
<dbReference type="EMBL" id="BLAF01000077">
    <property type="protein sequence ID" value="GES26000.1"/>
    <property type="molecule type" value="Genomic_DNA"/>
</dbReference>
<keyword evidence="5 6" id="KW-0067">ATP-binding</keyword>
<evidence type="ECO:0000313" key="11">
    <source>
        <dbReference type="Proteomes" id="UP000377595"/>
    </source>
</evidence>
<organism evidence="10 11">
    <name type="scientific">Acrocarpospora pleiomorpha</name>
    <dbReference type="NCBI Taxonomy" id="90975"/>
    <lineage>
        <taxon>Bacteria</taxon>
        <taxon>Bacillati</taxon>
        <taxon>Actinomycetota</taxon>
        <taxon>Actinomycetes</taxon>
        <taxon>Streptosporangiales</taxon>
        <taxon>Streptosporangiaceae</taxon>
        <taxon>Acrocarpospora</taxon>
    </lineage>
</organism>
<dbReference type="RefSeq" id="WP_155350742.1">
    <property type="nucleotide sequence ID" value="NZ_BAAAHM010000053.1"/>
</dbReference>
<dbReference type="InterPro" id="IPR029051">
    <property type="entry name" value="DUF4352"/>
</dbReference>
<feature type="region of interest" description="Disordered" evidence="7">
    <location>
        <begin position="329"/>
        <end position="497"/>
    </location>
</feature>
<keyword evidence="8" id="KW-0812">Transmembrane</keyword>
<dbReference type="InterPro" id="IPR017441">
    <property type="entry name" value="Protein_kinase_ATP_BS"/>
</dbReference>
<evidence type="ECO:0000256" key="6">
    <source>
        <dbReference type="PROSITE-ProRule" id="PRU10141"/>
    </source>
</evidence>
<dbReference type="Proteomes" id="UP000377595">
    <property type="component" value="Unassembled WGS sequence"/>
</dbReference>
<comment type="caution">
    <text evidence="10">The sequence shown here is derived from an EMBL/GenBank/DDBJ whole genome shotgun (WGS) entry which is preliminary data.</text>
</comment>
<dbReference type="SMART" id="SM00220">
    <property type="entry name" value="S_TKc"/>
    <property type="match status" value="1"/>
</dbReference>
<evidence type="ECO:0000256" key="4">
    <source>
        <dbReference type="ARBA" id="ARBA00022777"/>
    </source>
</evidence>
<feature type="compositionally biased region" description="Polar residues" evidence="7">
    <location>
        <begin position="334"/>
        <end position="350"/>
    </location>
</feature>
<evidence type="ECO:0000256" key="2">
    <source>
        <dbReference type="ARBA" id="ARBA00022729"/>
    </source>
</evidence>
<keyword evidence="1" id="KW-0808">Transferase</keyword>
<evidence type="ECO:0000256" key="8">
    <source>
        <dbReference type="SAM" id="Phobius"/>
    </source>
</evidence>
<dbReference type="Gene3D" id="1.10.510.10">
    <property type="entry name" value="Transferase(Phosphotransferase) domain 1"/>
    <property type="match status" value="1"/>
</dbReference>
<dbReference type="CDD" id="cd14014">
    <property type="entry name" value="STKc_PknB_like"/>
    <property type="match status" value="1"/>
</dbReference>
<sequence>MEPTGAEPLTPHDPAAIGPYRLLGRLGEGGMGTVYLAVAPTGRLVAVKVVKAQFTTDEDFAARFHGEVENARRVASFCTAQVLDNGNTETGTPYMVTEYIAGIPLSRQISQFGALDPGPLHGVALGVAAALAAIHVAGLVHRDLKPANVILSMSGPRVIDFGIARALDATHSFTQSGELLGSPGWWAPEQVRGQEISPWTDIFAWGCLVAYAGSGRHPYGRGDAVTLAARVLSGRPDLGALPAPLNELARRATDPDPFQRPTAQDLLIALVGGAIPEPASMSMGSGSQNTLVATEMLSESWEAPPNVAAEPDVTQILARTATFPLMTPDKAVLSPSTTGNPTPAQESPASDGSVPAARSTSPGDSAPGRTSTEGSAPGRSSSSGITPAGTPREASSPDRSRSADPQASSSSGGYGEGAPAGYQQGASSSAPAAASSAPAGFREGATYPESSLPARNLPEGSAPGRAGSASSSPSGRPPYGASGPSPVPEAASPTAMEQVWRSVETDPRGGIPYAEESPTEAGKRERPSVMRWLLGAGAVVAALTVTLVVLLTAGPDEEPKPVAKASVSAPPRIGEDVGRQIALGGYDLALIIPQQPRCGVQTHEGATAAKGGFCLVRWTMLNTGGDLAAFNGAAPTLIDDKGSEYTPHESSTTLPTALKPGTKVDGVLVFDLPSGRTPTKLSLTDEVEAQL</sequence>
<dbReference type="GO" id="GO:0005524">
    <property type="term" value="F:ATP binding"/>
    <property type="evidence" value="ECO:0007669"/>
    <property type="project" value="UniProtKB-UniRule"/>
</dbReference>
<dbReference type="InterPro" id="IPR029050">
    <property type="entry name" value="Immunoprotect_excell_Ig-like"/>
</dbReference>
<dbReference type="PANTHER" id="PTHR43289">
    <property type="entry name" value="MITOGEN-ACTIVATED PROTEIN KINASE KINASE KINASE 20-RELATED"/>
    <property type="match status" value="1"/>
</dbReference>
<dbReference type="SUPFAM" id="SSF56112">
    <property type="entry name" value="Protein kinase-like (PK-like)"/>
    <property type="match status" value="1"/>
</dbReference>
<dbReference type="PROSITE" id="PS00107">
    <property type="entry name" value="PROTEIN_KINASE_ATP"/>
    <property type="match status" value="1"/>
</dbReference>
<keyword evidence="8" id="KW-0472">Membrane</keyword>
<evidence type="ECO:0000256" key="1">
    <source>
        <dbReference type="ARBA" id="ARBA00022679"/>
    </source>
</evidence>
<evidence type="ECO:0000313" key="10">
    <source>
        <dbReference type="EMBL" id="GES26000.1"/>
    </source>
</evidence>
<dbReference type="Pfam" id="PF11611">
    <property type="entry name" value="DUF4352"/>
    <property type="match status" value="1"/>
</dbReference>
<dbReference type="Gene3D" id="2.60.40.1240">
    <property type="match status" value="1"/>
</dbReference>
<dbReference type="InterPro" id="IPR008271">
    <property type="entry name" value="Ser/Thr_kinase_AS"/>
</dbReference>
<dbReference type="AlphaFoldDB" id="A0A5M3XYC4"/>
<feature type="compositionally biased region" description="Low complexity" evidence="7">
    <location>
        <begin position="460"/>
        <end position="484"/>
    </location>
</feature>
<feature type="transmembrane region" description="Helical" evidence="8">
    <location>
        <begin position="532"/>
        <end position="554"/>
    </location>
</feature>
<dbReference type="Gene3D" id="3.30.200.20">
    <property type="entry name" value="Phosphorylase Kinase, domain 1"/>
    <property type="match status" value="1"/>
</dbReference>
<dbReference type="InterPro" id="IPR011009">
    <property type="entry name" value="Kinase-like_dom_sf"/>
</dbReference>